<dbReference type="KEGG" id="haer:DU502_10155"/>
<gene>
    <name evidence="2" type="ORF">DU502_10155</name>
</gene>
<reference evidence="2 3" key="1">
    <citation type="submission" date="2018-07" db="EMBL/GenBank/DDBJ databases">
        <title>Genome sequences of Haloplanus aerogenes JCM 16430T.</title>
        <authorList>
            <person name="Kim Y.B."/>
            <person name="Roh S.W."/>
        </authorList>
    </citation>
    <scope>NUCLEOTIDE SEQUENCE [LARGE SCALE GENOMIC DNA]</scope>
    <source>
        <strain evidence="2 3">JCM 16430</strain>
    </source>
</reference>
<dbReference type="InterPro" id="IPR036473">
    <property type="entry name" value="Mopterin_CF_MoaD-rel_C_sf"/>
</dbReference>
<sequence>MAAMPPIERTETDGELRVTHGFRGVNPEQAIRYLEALGGTKVDDRTVEGAGWDARLSTRVVPVGPSYRLTEVRITWTGDPAAVESVVLRFRLKAFRAPG</sequence>
<protein>
    <recommendedName>
        <fullName evidence="1">Molybdopterin cofactor biosynthesis MoaD-related C-terminal domain-containing protein</fullName>
    </recommendedName>
</protein>
<dbReference type="AlphaFoldDB" id="A0A3G8QY61"/>
<feature type="domain" description="Molybdopterin cofactor biosynthesis MoaD-related C-terminal" evidence="1">
    <location>
        <begin position="19"/>
        <end position="99"/>
    </location>
</feature>
<name>A0A3G8QY61_9EURY</name>
<dbReference type="Gene3D" id="3.30.1370.80">
    <property type="entry name" value="Molybdopterin cofactor biosynthesis MoaD-related, C-terminal domain"/>
    <property type="match status" value="1"/>
</dbReference>
<dbReference type="Proteomes" id="UP000282007">
    <property type="component" value="Chromosome"/>
</dbReference>
<organism evidence="2 3">
    <name type="scientific">Haloplanus aerogenes</name>
    <dbReference type="NCBI Taxonomy" id="660522"/>
    <lineage>
        <taxon>Archaea</taxon>
        <taxon>Methanobacteriati</taxon>
        <taxon>Methanobacteriota</taxon>
        <taxon>Stenosarchaea group</taxon>
        <taxon>Halobacteria</taxon>
        <taxon>Halobacteriales</taxon>
        <taxon>Haloferacaceae</taxon>
        <taxon>Haloplanus</taxon>
    </lineage>
</organism>
<dbReference type="InterPro" id="IPR015272">
    <property type="entry name" value="MoadD_C"/>
</dbReference>
<dbReference type="Pfam" id="PF09189">
    <property type="entry name" value="MoaD_arch"/>
    <property type="match status" value="1"/>
</dbReference>
<evidence type="ECO:0000313" key="3">
    <source>
        <dbReference type="Proteomes" id="UP000282007"/>
    </source>
</evidence>
<evidence type="ECO:0000313" key="2">
    <source>
        <dbReference type="EMBL" id="AZH27205.1"/>
    </source>
</evidence>
<keyword evidence="3" id="KW-1185">Reference proteome</keyword>
<evidence type="ECO:0000259" key="1">
    <source>
        <dbReference type="Pfam" id="PF09189"/>
    </source>
</evidence>
<proteinExistence type="predicted"/>
<accession>A0A3G8QY61</accession>
<dbReference type="EMBL" id="CP034145">
    <property type="protein sequence ID" value="AZH27205.1"/>
    <property type="molecule type" value="Genomic_DNA"/>
</dbReference>